<dbReference type="Proteomes" id="UP000583752">
    <property type="component" value="Unassembled WGS sequence"/>
</dbReference>
<evidence type="ECO:0000313" key="3">
    <source>
        <dbReference type="EMBL" id="NML60045.1"/>
    </source>
</evidence>
<dbReference type="RefSeq" id="WP_169463924.1">
    <property type="nucleotide sequence ID" value="NZ_JABBGG010000001.1"/>
</dbReference>
<dbReference type="GO" id="GO:0043683">
    <property type="term" value="P:type IV pilus assembly"/>
    <property type="evidence" value="ECO:0007669"/>
    <property type="project" value="InterPro"/>
</dbReference>
<reference evidence="3 4" key="1">
    <citation type="submission" date="2020-04" db="EMBL/GenBank/DDBJ databases">
        <title>Massilia sp. RP-1-19 isolated from soil.</title>
        <authorList>
            <person name="Dahal R.H."/>
        </authorList>
    </citation>
    <scope>NUCLEOTIDE SEQUENCE [LARGE SCALE GENOMIC DNA]</scope>
    <source>
        <strain evidence="3 4">RP-1-19</strain>
    </source>
</reference>
<name>A0A848HF28_9BURK</name>
<organism evidence="3 4">
    <name type="scientific">Massilia polaris</name>
    <dbReference type="NCBI Taxonomy" id="2728846"/>
    <lineage>
        <taxon>Bacteria</taxon>
        <taxon>Pseudomonadati</taxon>
        <taxon>Pseudomonadota</taxon>
        <taxon>Betaproteobacteria</taxon>
        <taxon>Burkholderiales</taxon>
        <taxon>Oxalobacteraceae</taxon>
        <taxon>Telluria group</taxon>
        <taxon>Massilia</taxon>
    </lineage>
</organism>
<keyword evidence="2" id="KW-1133">Transmembrane helix</keyword>
<dbReference type="Pfam" id="PF07963">
    <property type="entry name" value="N_methyl"/>
    <property type="match status" value="1"/>
</dbReference>
<sequence>MPAFRPTLLRAQRGFSLSELMIAATIGLLILAGMTTLFVNNSRAQAEIEKANRQIENGRFAMQALTADLRNAGFYGEFDPTVLASPADLPDPCALTVAALKGALPLPVQGIDDADADALDCLPGLVAGTDVIVVRRTATCIAGTAGCAPVSDGGPFFQASLCTAAAELGSGDTADFYGLDIVTTTLDRHQRNCTTAAAIRRYLTHVYYISANDREADGVPTLKRAELGVTGTALSITEVPLVNGIENLQVEYGLDTGADGVADLFTASPATAASCADAACAVANWRNVVSVKLNLLARNLEPTAGFTDDKRYKLGLDAAGEEVVYDPENDAYKRHVFQSLVALPNPAGRKTP</sequence>
<dbReference type="InterPro" id="IPR012902">
    <property type="entry name" value="N_methyl_site"/>
</dbReference>
<keyword evidence="2" id="KW-0472">Membrane</keyword>
<evidence type="ECO:0000256" key="2">
    <source>
        <dbReference type="SAM" id="Phobius"/>
    </source>
</evidence>
<evidence type="ECO:0000313" key="4">
    <source>
        <dbReference type="Proteomes" id="UP000583752"/>
    </source>
</evidence>
<feature type="transmembrane region" description="Helical" evidence="2">
    <location>
        <begin position="20"/>
        <end position="39"/>
    </location>
</feature>
<proteinExistence type="predicted"/>
<evidence type="ECO:0000256" key="1">
    <source>
        <dbReference type="SAM" id="Coils"/>
    </source>
</evidence>
<protein>
    <submittedName>
        <fullName evidence="3">Prepilin-type N-terminal cleavage/methylation domain-containing protein</fullName>
    </submittedName>
</protein>
<keyword evidence="2" id="KW-0812">Transmembrane</keyword>
<dbReference type="InterPro" id="IPR032092">
    <property type="entry name" value="PilW"/>
</dbReference>
<dbReference type="AlphaFoldDB" id="A0A848HF28"/>
<dbReference type="Pfam" id="PF16074">
    <property type="entry name" value="PilW"/>
    <property type="match status" value="1"/>
</dbReference>
<comment type="caution">
    <text evidence="3">The sequence shown here is derived from an EMBL/GenBank/DDBJ whole genome shotgun (WGS) entry which is preliminary data.</text>
</comment>
<gene>
    <name evidence="3" type="ORF">HHL21_02875</name>
</gene>
<keyword evidence="1" id="KW-0175">Coiled coil</keyword>
<accession>A0A848HF28</accession>
<dbReference type="EMBL" id="JABBGG010000001">
    <property type="protein sequence ID" value="NML60045.1"/>
    <property type="molecule type" value="Genomic_DNA"/>
</dbReference>
<keyword evidence="4" id="KW-1185">Reference proteome</keyword>
<feature type="coiled-coil region" evidence="1">
    <location>
        <begin position="34"/>
        <end position="61"/>
    </location>
</feature>
<dbReference type="NCBIfam" id="TIGR02532">
    <property type="entry name" value="IV_pilin_GFxxxE"/>
    <property type="match status" value="1"/>
</dbReference>